<feature type="compositionally biased region" description="Polar residues" evidence="1">
    <location>
        <begin position="1"/>
        <end position="10"/>
    </location>
</feature>
<dbReference type="EMBL" id="JAEVHI010000004">
    <property type="protein sequence ID" value="KAG5293686.1"/>
    <property type="molecule type" value="Genomic_DNA"/>
</dbReference>
<evidence type="ECO:0000313" key="3">
    <source>
        <dbReference type="Proteomes" id="UP000670092"/>
    </source>
</evidence>
<evidence type="ECO:0000313" key="2">
    <source>
        <dbReference type="EMBL" id="KAG5293686.1"/>
    </source>
</evidence>
<reference evidence="2 3" key="1">
    <citation type="submission" date="2021-01" db="EMBL/GenBank/DDBJ databases">
        <title>Chromosome-level genome assembly of a human fungal pathogen reveals clustering of transcriptionally co-regulated genes.</title>
        <authorList>
            <person name="Voorhies M."/>
            <person name="Cohen S."/>
            <person name="Shea T.P."/>
            <person name="Petrus S."/>
            <person name="Munoz J.F."/>
            <person name="Poplawski S."/>
            <person name="Goldman W.E."/>
            <person name="Michael T."/>
            <person name="Cuomo C.A."/>
            <person name="Sil A."/>
            <person name="Beyhan S."/>
        </authorList>
    </citation>
    <scope>NUCLEOTIDE SEQUENCE [LARGE SCALE GENOMIC DNA]</scope>
    <source>
        <strain evidence="2 3">G184AR</strain>
    </source>
</reference>
<proteinExistence type="predicted"/>
<dbReference type="VEuPathDB" id="FungiDB:I7I52_05088"/>
<feature type="region of interest" description="Disordered" evidence="1">
    <location>
        <begin position="1"/>
        <end position="32"/>
    </location>
</feature>
<feature type="compositionally biased region" description="Polar residues" evidence="1">
    <location>
        <begin position="65"/>
        <end position="91"/>
    </location>
</feature>
<feature type="compositionally biased region" description="Basic residues" evidence="1">
    <location>
        <begin position="15"/>
        <end position="26"/>
    </location>
</feature>
<sequence>MKQTKSYNNLQKEKEKRKKPHHHHGTIFHLQPQPGNLISAYTYSASMHQKITNYMSRKQGRIGNSPCSLLNPPTNHNLCTRASSSPNSQTS</sequence>
<gene>
    <name evidence="2" type="ORF">I7I52_05088</name>
</gene>
<evidence type="ECO:0000256" key="1">
    <source>
        <dbReference type="SAM" id="MobiDB-lite"/>
    </source>
</evidence>
<feature type="region of interest" description="Disordered" evidence="1">
    <location>
        <begin position="63"/>
        <end position="91"/>
    </location>
</feature>
<protein>
    <submittedName>
        <fullName evidence="2">Uncharacterized protein</fullName>
    </submittedName>
</protein>
<dbReference type="Proteomes" id="UP000670092">
    <property type="component" value="Unassembled WGS sequence"/>
</dbReference>
<accession>A0A8H8CX00</accession>
<dbReference type="AlphaFoldDB" id="A0A8H8CX00"/>
<comment type="caution">
    <text evidence="2">The sequence shown here is derived from an EMBL/GenBank/DDBJ whole genome shotgun (WGS) entry which is preliminary data.</text>
</comment>
<organism evidence="2 3">
    <name type="scientific">Ajellomyces capsulatus</name>
    <name type="common">Darling's disease fungus</name>
    <name type="synonym">Histoplasma capsulatum</name>
    <dbReference type="NCBI Taxonomy" id="5037"/>
    <lineage>
        <taxon>Eukaryota</taxon>
        <taxon>Fungi</taxon>
        <taxon>Dikarya</taxon>
        <taxon>Ascomycota</taxon>
        <taxon>Pezizomycotina</taxon>
        <taxon>Eurotiomycetes</taxon>
        <taxon>Eurotiomycetidae</taxon>
        <taxon>Onygenales</taxon>
        <taxon>Ajellomycetaceae</taxon>
        <taxon>Histoplasma</taxon>
    </lineage>
</organism>
<name>A0A8H8CX00_AJECA</name>